<evidence type="ECO:0000313" key="2">
    <source>
        <dbReference type="Proteomes" id="UP000030671"/>
    </source>
</evidence>
<dbReference type="OrthoDB" id="2839137at2759"/>
<organism evidence="1 2">
    <name type="scientific">Heterobasidion irregulare (strain TC 32-1)</name>
    <dbReference type="NCBI Taxonomy" id="747525"/>
    <lineage>
        <taxon>Eukaryota</taxon>
        <taxon>Fungi</taxon>
        <taxon>Dikarya</taxon>
        <taxon>Basidiomycota</taxon>
        <taxon>Agaricomycotina</taxon>
        <taxon>Agaricomycetes</taxon>
        <taxon>Russulales</taxon>
        <taxon>Bondarzewiaceae</taxon>
        <taxon>Heterobasidion</taxon>
        <taxon>Heterobasidion annosum species complex</taxon>
    </lineage>
</organism>
<dbReference type="RefSeq" id="XP_009542221.1">
    <property type="nucleotide sequence ID" value="XM_009543926.1"/>
</dbReference>
<dbReference type="KEGG" id="hir:HETIRDRAFT_414387"/>
<reference evidence="1 2" key="1">
    <citation type="journal article" date="2012" name="New Phytol.">
        <title>Insight into trade-off between wood decay and parasitism from the genome of a fungal forest pathogen.</title>
        <authorList>
            <person name="Olson A."/>
            <person name="Aerts A."/>
            <person name="Asiegbu F."/>
            <person name="Belbahri L."/>
            <person name="Bouzid O."/>
            <person name="Broberg A."/>
            <person name="Canback B."/>
            <person name="Coutinho P.M."/>
            <person name="Cullen D."/>
            <person name="Dalman K."/>
            <person name="Deflorio G."/>
            <person name="van Diepen L.T."/>
            <person name="Dunand C."/>
            <person name="Duplessis S."/>
            <person name="Durling M."/>
            <person name="Gonthier P."/>
            <person name="Grimwood J."/>
            <person name="Fossdal C.G."/>
            <person name="Hansson D."/>
            <person name="Henrissat B."/>
            <person name="Hietala A."/>
            <person name="Himmelstrand K."/>
            <person name="Hoffmeister D."/>
            <person name="Hogberg N."/>
            <person name="James T.Y."/>
            <person name="Karlsson M."/>
            <person name="Kohler A."/>
            <person name="Kues U."/>
            <person name="Lee Y.H."/>
            <person name="Lin Y.C."/>
            <person name="Lind M."/>
            <person name="Lindquist E."/>
            <person name="Lombard V."/>
            <person name="Lucas S."/>
            <person name="Lunden K."/>
            <person name="Morin E."/>
            <person name="Murat C."/>
            <person name="Park J."/>
            <person name="Raffaello T."/>
            <person name="Rouze P."/>
            <person name="Salamov A."/>
            <person name="Schmutz J."/>
            <person name="Solheim H."/>
            <person name="Stahlberg J."/>
            <person name="Velez H."/>
            <person name="de Vries R.P."/>
            <person name="Wiebenga A."/>
            <person name="Woodward S."/>
            <person name="Yakovlev I."/>
            <person name="Garbelotto M."/>
            <person name="Martin F."/>
            <person name="Grigoriev I.V."/>
            <person name="Stenlid J."/>
        </authorList>
    </citation>
    <scope>NUCLEOTIDE SEQUENCE [LARGE SCALE GENOMIC DNA]</scope>
    <source>
        <strain evidence="1 2">TC 32-1</strain>
    </source>
</reference>
<gene>
    <name evidence="1" type="ORF">HETIRDRAFT_414387</name>
</gene>
<dbReference type="AlphaFoldDB" id="W4KJZ2"/>
<evidence type="ECO:0000313" key="1">
    <source>
        <dbReference type="EMBL" id="ETW85356.1"/>
    </source>
</evidence>
<dbReference type="Proteomes" id="UP000030671">
    <property type="component" value="Unassembled WGS sequence"/>
</dbReference>
<name>W4KJZ2_HETIT</name>
<dbReference type="InParanoid" id="W4KJZ2"/>
<protein>
    <submittedName>
        <fullName evidence="1">Uncharacterized protein</fullName>
    </submittedName>
</protein>
<dbReference type="GeneID" id="20673174"/>
<proteinExistence type="predicted"/>
<dbReference type="HOGENOM" id="CLU_576264_0_0_1"/>
<accession>W4KJZ2</accession>
<sequence>MFQEMSRMRSVFRRETRNYVDQKTPITPSQRRAPASRSGFVPKRVIQTLWANKLAPSDFYDISGHISPVYRAIRFSYGRRLSMRFFYQPDSRHLGPKPPFPSGTHGFLYYVSKTPWLLGGELRFRITKDNNPASFDGGDDLRCPDGEVWCRKLSNLRNFKQIALLRSLINPEDDFDTDLQHSVNPTLSRRCLQTLDPHRLRPSDFQDLSDLNKVRLTVPNPPAGRTRSSDIAYDTRKHAEGHYPTGTHGFFYYLSPVDKLAQGEIRFRITKDDNPANFTSGKDLLLRTGLPWTISMASLLKDTHIVFRHLLLEEKLVPDNYFTNLAASVIRESSSRRAPLRRTTSPILTSFGQQFRFDFSKHTGCVYIKGEHELLYVKFKNPLLYVNSITGFDDGRRGVVIRLNKIVEPLRARPVPEGRKAMQEPVEGQLLTETGAGIKPKWYDMEKKCRFGHAMRTLYVNTAGISGERSLTDP</sequence>
<keyword evidence="2" id="KW-1185">Reference proteome</keyword>
<dbReference type="EMBL" id="KI925455">
    <property type="protein sequence ID" value="ETW85356.1"/>
    <property type="molecule type" value="Genomic_DNA"/>
</dbReference>